<dbReference type="KEGG" id="gpo:GPOL_c12560"/>
<dbReference type="RefSeq" id="WP_014359203.1">
    <property type="nucleotide sequence ID" value="NC_016906.1"/>
</dbReference>
<evidence type="ECO:0008006" key="3">
    <source>
        <dbReference type="Google" id="ProtNLM"/>
    </source>
</evidence>
<dbReference type="Gene3D" id="3.30.110.170">
    <property type="entry name" value="Protein of unknown function (DUF541), domain 1"/>
    <property type="match status" value="1"/>
</dbReference>
<dbReference type="AlphaFoldDB" id="H6N3F5"/>
<dbReference type="GO" id="GO:0006974">
    <property type="term" value="P:DNA damage response"/>
    <property type="evidence" value="ECO:0007669"/>
    <property type="project" value="TreeGrafter"/>
</dbReference>
<organism evidence="1 2">
    <name type="scientific">Gordonia polyisoprenivorans (strain DSM 44266 / VH2)</name>
    <dbReference type="NCBI Taxonomy" id="1112204"/>
    <lineage>
        <taxon>Bacteria</taxon>
        <taxon>Bacillati</taxon>
        <taxon>Actinomycetota</taxon>
        <taxon>Actinomycetes</taxon>
        <taxon>Mycobacteriales</taxon>
        <taxon>Gordoniaceae</taxon>
        <taxon>Gordonia</taxon>
    </lineage>
</organism>
<dbReference type="InterPro" id="IPR007497">
    <property type="entry name" value="SIMPL/DUF541"/>
</dbReference>
<dbReference type="PANTHER" id="PTHR34387">
    <property type="entry name" value="SLR1258 PROTEIN"/>
    <property type="match status" value="1"/>
</dbReference>
<dbReference type="InterPro" id="IPR052022">
    <property type="entry name" value="26kDa_periplasmic_antigen"/>
</dbReference>
<dbReference type="Pfam" id="PF04402">
    <property type="entry name" value="SIMPL"/>
    <property type="match status" value="1"/>
</dbReference>
<evidence type="ECO:0000313" key="2">
    <source>
        <dbReference type="Proteomes" id="UP000009154"/>
    </source>
</evidence>
<dbReference type="GeneID" id="90158321"/>
<dbReference type="HOGENOM" id="CLU_075628_2_0_11"/>
<dbReference type="STRING" id="1112204.GPOL_c12560"/>
<keyword evidence="2" id="KW-1185">Reference proteome</keyword>
<dbReference type="PANTHER" id="PTHR34387:SF2">
    <property type="entry name" value="SLR1258 PROTEIN"/>
    <property type="match status" value="1"/>
</dbReference>
<name>H6N3F5_GORPV</name>
<dbReference type="eggNOG" id="COG2968">
    <property type="taxonomic scope" value="Bacteria"/>
</dbReference>
<protein>
    <recommendedName>
        <fullName evidence="3">SIMPL domain-containing protein</fullName>
    </recommendedName>
</protein>
<gene>
    <name evidence="1" type="ordered locus">GPOL_c12560</name>
</gene>
<sequence length="218" mass="23524">MTQLEIIVRGNADGKFTPERAVVRLRVAVSGSEREAVYRDAIEVHARLIATLDELAGTDAVATWSSDTVHVYSHRPYDAKGKLRDLVYSTNIGVDIEFADVDALGGFIDVWAQESGVDIAGVRWALTPESRRRHEAELRRAAVEDAVLKAQAYADAVGRGPVTPTQLADPEMLDAHQPMPRALLAAGAPAGDGGSPSLDLRSRDIELAVTVDARFIAE</sequence>
<dbReference type="EMBL" id="CP003119">
    <property type="protein sequence ID" value="AFA72314.1"/>
    <property type="molecule type" value="Genomic_DNA"/>
</dbReference>
<dbReference type="Gene3D" id="3.30.70.2970">
    <property type="entry name" value="Protein of unknown function (DUF541), domain 2"/>
    <property type="match status" value="1"/>
</dbReference>
<proteinExistence type="predicted"/>
<reference evidence="1 2" key="1">
    <citation type="journal article" date="2012" name="Appl. Environ. Microbiol.">
        <title>Involvement of two latex-clearing proteins during rubber degradation and insights into the subsequent degradation pathway revealed by the genome sequence of Gordonia polyisoprenivorans strain VH2.</title>
        <authorList>
            <person name="Hiessl S."/>
            <person name="Schuldes J."/>
            <person name="Thurmer A."/>
            <person name="Halbsguth T."/>
            <person name="Broker D."/>
            <person name="Angelov A."/>
            <person name="Liebl W."/>
            <person name="Daniel R."/>
            <person name="Steinbuchel A."/>
        </authorList>
    </citation>
    <scope>NUCLEOTIDE SEQUENCE [LARGE SCALE GENOMIC DNA]</scope>
    <source>
        <strain evidence="2">DSM 44266 / VH2</strain>
    </source>
</reference>
<evidence type="ECO:0000313" key="1">
    <source>
        <dbReference type="EMBL" id="AFA72314.1"/>
    </source>
</evidence>
<dbReference type="Proteomes" id="UP000009154">
    <property type="component" value="Chromosome"/>
</dbReference>
<accession>H6N3F5</accession>